<name>A0A1I2K1U5_9BACI</name>
<keyword evidence="3" id="KW-1185">Reference proteome</keyword>
<keyword evidence="1" id="KW-1003">Cell membrane</keyword>
<dbReference type="SMART" id="SM01234">
    <property type="entry name" value="Haemolytic"/>
    <property type="match status" value="1"/>
</dbReference>
<dbReference type="AlphaFoldDB" id="A0A1I2K1U5"/>
<protein>
    <recommendedName>
        <fullName evidence="1">Putative membrane protein insertion efficiency factor</fullName>
    </recommendedName>
</protein>
<dbReference type="Pfam" id="PF01809">
    <property type="entry name" value="YidD"/>
    <property type="match status" value="1"/>
</dbReference>
<dbReference type="EMBL" id="FOOG01000003">
    <property type="protein sequence ID" value="SFF60349.1"/>
    <property type="molecule type" value="Genomic_DNA"/>
</dbReference>
<sequence>MKHVMIGLIQFYRKGISPFFPPSCRFQPTCSEYGLEAFKRFGFLKGSYLTIKRILKCHPFHRGGFDPVPDKNKKDNHR</sequence>
<evidence type="ECO:0000313" key="3">
    <source>
        <dbReference type="Proteomes" id="UP000198897"/>
    </source>
</evidence>
<dbReference type="HAMAP" id="MF_00386">
    <property type="entry name" value="UPF0161_YidD"/>
    <property type="match status" value="1"/>
</dbReference>
<dbReference type="OrthoDB" id="9801753at2"/>
<dbReference type="RefSeq" id="WP_089749892.1">
    <property type="nucleotide sequence ID" value="NZ_FOOG01000003.1"/>
</dbReference>
<accession>A0A1I2K1U5</accession>
<reference evidence="3" key="1">
    <citation type="submission" date="2016-10" db="EMBL/GenBank/DDBJ databases">
        <authorList>
            <person name="Varghese N."/>
            <person name="Submissions S."/>
        </authorList>
    </citation>
    <scope>NUCLEOTIDE SEQUENCE [LARGE SCALE GENOMIC DNA]</scope>
    <source>
        <strain evidence="3">FP5</strain>
    </source>
</reference>
<gene>
    <name evidence="2" type="ORF">SAMN05216353_1034</name>
</gene>
<comment type="function">
    <text evidence="1">Could be involved in insertion of integral membrane proteins into the membrane.</text>
</comment>
<evidence type="ECO:0000313" key="2">
    <source>
        <dbReference type="EMBL" id="SFF60349.1"/>
    </source>
</evidence>
<dbReference type="PANTHER" id="PTHR33383:SF1">
    <property type="entry name" value="MEMBRANE PROTEIN INSERTION EFFICIENCY FACTOR-RELATED"/>
    <property type="match status" value="1"/>
</dbReference>
<dbReference type="NCBIfam" id="TIGR00278">
    <property type="entry name" value="membrane protein insertion efficiency factor YidD"/>
    <property type="match status" value="1"/>
</dbReference>
<comment type="similarity">
    <text evidence="1">Belongs to the UPF0161 family.</text>
</comment>
<organism evidence="2 3">
    <name type="scientific">Halobacillus alkaliphilus</name>
    <dbReference type="NCBI Taxonomy" id="396056"/>
    <lineage>
        <taxon>Bacteria</taxon>
        <taxon>Bacillati</taxon>
        <taxon>Bacillota</taxon>
        <taxon>Bacilli</taxon>
        <taxon>Bacillales</taxon>
        <taxon>Bacillaceae</taxon>
        <taxon>Halobacillus</taxon>
    </lineage>
</organism>
<dbReference type="InterPro" id="IPR002696">
    <property type="entry name" value="Membr_insert_effic_factor_YidD"/>
</dbReference>
<dbReference type="GO" id="GO:0005886">
    <property type="term" value="C:plasma membrane"/>
    <property type="evidence" value="ECO:0007669"/>
    <property type="project" value="UniProtKB-SubCell"/>
</dbReference>
<comment type="subcellular location">
    <subcellularLocation>
        <location evidence="1">Cell membrane</location>
        <topology evidence="1">Peripheral membrane protein</topology>
        <orientation evidence="1">Cytoplasmic side</orientation>
    </subcellularLocation>
</comment>
<dbReference type="PANTHER" id="PTHR33383">
    <property type="entry name" value="MEMBRANE PROTEIN INSERTION EFFICIENCY FACTOR-RELATED"/>
    <property type="match status" value="1"/>
</dbReference>
<keyword evidence="1" id="KW-0472">Membrane</keyword>
<evidence type="ECO:0000256" key="1">
    <source>
        <dbReference type="HAMAP-Rule" id="MF_00386"/>
    </source>
</evidence>
<dbReference type="Proteomes" id="UP000198897">
    <property type="component" value="Unassembled WGS sequence"/>
</dbReference>
<proteinExistence type="inferred from homology"/>